<proteinExistence type="predicted"/>
<name>A0A2N9BM41_STRCX</name>
<evidence type="ECO:0000256" key="1">
    <source>
        <dbReference type="SAM" id="MobiDB-lite"/>
    </source>
</evidence>
<dbReference type="Proteomes" id="UP000235464">
    <property type="component" value="Chromosome I"/>
</dbReference>
<evidence type="ECO:0000313" key="3">
    <source>
        <dbReference type="Proteomes" id="UP000235464"/>
    </source>
</evidence>
<sequence>MGRPDLGPSRWQFPEIPEERQIAVERFLAKRPELVPYASNLLRRPDIAPLAVEMLLEFEAEERTRREPAPKAPRSAGTGRGNGWMDYVAALSGDDIRRLAVELDSEISQHRDIADQ</sequence>
<feature type="region of interest" description="Disordered" evidence="1">
    <location>
        <begin position="61"/>
        <end position="80"/>
    </location>
</feature>
<protein>
    <submittedName>
        <fullName evidence="2">Uncharacterized protein</fullName>
    </submittedName>
</protein>
<dbReference type="EMBL" id="LT963352">
    <property type="protein sequence ID" value="SOR84415.1"/>
    <property type="molecule type" value="Genomic_DNA"/>
</dbReference>
<accession>A0A2N9BM41</accession>
<dbReference type="OrthoDB" id="9928093at2"/>
<keyword evidence="3" id="KW-1185">Reference proteome</keyword>
<organism evidence="2 3">
    <name type="scientific">Streptomyces chartreusis NRRL 3882</name>
    <dbReference type="NCBI Taxonomy" id="1079985"/>
    <lineage>
        <taxon>Bacteria</taxon>
        <taxon>Bacillati</taxon>
        <taxon>Actinomycetota</taxon>
        <taxon>Actinomycetes</taxon>
        <taxon>Kitasatosporales</taxon>
        <taxon>Streptomycetaceae</taxon>
        <taxon>Streptomyces</taxon>
    </lineage>
</organism>
<dbReference type="AlphaFoldDB" id="A0A2N9BM41"/>
<gene>
    <name evidence="2" type="ORF">SCNRRL3882_7860</name>
</gene>
<dbReference type="RefSeq" id="WP_010047383.1">
    <property type="nucleotide sequence ID" value="NZ_LT962942.1"/>
</dbReference>
<evidence type="ECO:0000313" key="2">
    <source>
        <dbReference type="EMBL" id="SOR84415.1"/>
    </source>
</evidence>
<reference evidence="3" key="1">
    <citation type="submission" date="2017-11" db="EMBL/GenBank/DDBJ databases">
        <authorList>
            <person name="Wibberg D."/>
        </authorList>
    </citation>
    <scope>NUCLEOTIDE SEQUENCE [LARGE SCALE GENOMIC DNA]</scope>
</reference>